<evidence type="ECO:0000313" key="3">
    <source>
        <dbReference type="Proteomes" id="UP001160390"/>
    </source>
</evidence>
<proteinExistence type="predicted"/>
<comment type="caution">
    <text evidence="2">The sequence shown here is derived from an EMBL/GenBank/DDBJ whole genome shotgun (WGS) entry which is preliminary data.</text>
</comment>
<name>A0AA35Q5C5_9HYPO</name>
<dbReference type="InterPro" id="IPR036047">
    <property type="entry name" value="F-box-like_dom_sf"/>
</dbReference>
<feature type="region of interest" description="Disordered" evidence="1">
    <location>
        <begin position="716"/>
        <end position="746"/>
    </location>
</feature>
<reference evidence="2" key="1">
    <citation type="submission" date="2023-01" db="EMBL/GenBank/DDBJ databases">
        <authorList>
            <person name="Piombo E."/>
        </authorList>
    </citation>
    <scope>NUCLEOTIDE SEQUENCE</scope>
</reference>
<dbReference type="SUPFAM" id="SSF81383">
    <property type="entry name" value="F-box domain"/>
    <property type="match status" value="1"/>
</dbReference>
<sequence>MATVTTASFGRDGSKRRRLSVSMPDVGYVSDPDGDVPSLVPSAAMSVPTEILQQIYRLLGPVDYNSARHTCRVWFFASYDRSLLVQMLKRGGWLTSVLRILARPDISSAEDENLRIMSKWISRESTLSDISRSGFVEVGQTYFSGLIPGSTPRSLHGAISFAASLCGRFLLVMIDHRAYVYELNHTCSPDYLGRSTPGSGRQGLRLGSLRPVTVIVCPAPIISFSMDTSVGRNAIAFLLEGRAGVVQDLSPEKLGVRGSNGVFYHSAGFDSQTWSGSSSTTSSSEGYDCICRTSPPSRPLPAENGSKAVYRYICHPDDPPRSVALCPQRSCVAFGCASGIELHWVDALTGHDLSRWFPLTSPSDFLYFLPHRRGIDSAKKLRLISSAAGIGRPMNDAAPYIHGYNEPPLGVISTSVVSVRGPNRGRPTAREVHTITARVDQQRPVIRSRDLLGRMMRRPSHDTLLRKVSARSADHYRAVPLSDGYHILFTDPRTGNLCLGTDAPVGSVTRLLRKVWFAPPPRAASPVPLLYTAGSDVRHGVRIIATFSLMQDGNKEEGEGGNGKKATRGGRVEDKQLIVFYTIPPDMFHDISRAGLKSHLAGGTRRLPEDSLASEWVRWRVEETYHEIDIFSDPFRDSNVYPLEIRGQVVAECRNLVEIALDARLEMNVWAFSAEGWARTWVMDTGRDEPCIKSVVQSDGSLRYLDQDGDVTMADAEGEGRGSADLTSHDDECASGFDGGPSSHWMGAPAERISRYVTSRRGDRMRGTVSVDLAEEVNGISRVDVELR</sequence>
<keyword evidence="3" id="KW-1185">Reference proteome</keyword>
<dbReference type="AlphaFoldDB" id="A0AA35Q5C5"/>
<evidence type="ECO:0008006" key="4">
    <source>
        <dbReference type="Google" id="ProtNLM"/>
    </source>
</evidence>
<dbReference type="Proteomes" id="UP001160390">
    <property type="component" value="Unassembled WGS sequence"/>
</dbReference>
<dbReference type="EMBL" id="CABFNP030001042">
    <property type="protein sequence ID" value="CAI6090854.1"/>
    <property type="molecule type" value="Genomic_DNA"/>
</dbReference>
<gene>
    <name evidence="2" type="ORF">CCHLO57077_00010112</name>
</gene>
<accession>A0AA35Q5C5</accession>
<evidence type="ECO:0000313" key="2">
    <source>
        <dbReference type="EMBL" id="CAI6090854.1"/>
    </source>
</evidence>
<organism evidence="2 3">
    <name type="scientific">Clonostachys chloroleuca</name>
    <dbReference type="NCBI Taxonomy" id="1926264"/>
    <lineage>
        <taxon>Eukaryota</taxon>
        <taxon>Fungi</taxon>
        <taxon>Dikarya</taxon>
        <taxon>Ascomycota</taxon>
        <taxon>Pezizomycotina</taxon>
        <taxon>Sordariomycetes</taxon>
        <taxon>Hypocreomycetidae</taxon>
        <taxon>Hypocreales</taxon>
        <taxon>Bionectriaceae</taxon>
        <taxon>Clonostachys</taxon>
    </lineage>
</organism>
<evidence type="ECO:0000256" key="1">
    <source>
        <dbReference type="SAM" id="MobiDB-lite"/>
    </source>
</evidence>
<protein>
    <recommendedName>
        <fullName evidence="4">F-box domain-containing protein</fullName>
    </recommendedName>
</protein>
<feature type="compositionally biased region" description="Basic and acidic residues" evidence="1">
    <location>
        <begin position="718"/>
        <end position="732"/>
    </location>
</feature>